<feature type="compositionally biased region" description="Basic and acidic residues" evidence="1">
    <location>
        <begin position="493"/>
        <end position="504"/>
    </location>
</feature>
<feature type="compositionally biased region" description="Gly residues" evidence="1">
    <location>
        <begin position="897"/>
        <end position="911"/>
    </location>
</feature>
<dbReference type="PANTHER" id="PTHR22916">
    <property type="entry name" value="GLYCOSYLTRANSFERASE"/>
    <property type="match status" value="1"/>
</dbReference>
<dbReference type="InterPro" id="IPR029044">
    <property type="entry name" value="Nucleotide-diphossugar_trans"/>
</dbReference>
<feature type="compositionally biased region" description="Low complexity" evidence="1">
    <location>
        <begin position="608"/>
        <end position="617"/>
    </location>
</feature>
<feature type="compositionally biased region" description="Basic residues" evidence="1">
    <location>
        <begin position="460"/>
        <end position="474"/>
    </location>
</feature>
<evidence type="ECO:0000313" key="2">
    <source>
        <dbReference type="EMBL" id="KAG2431528.1"/>
    </source>
</evidence>
<dbReference type="AlphaFoldDB" id="A0A835SQV9"/>
<reference evidence="2" key="1">
    <citation type="journal article" date="2020" name="bioRxiv">
        <title>Comparative genomics of Chlamydomonas.</title>
        <authorList>
            <person name="Craig R.J."/>
            <person name="Hasan A.R."/>
            <person name="Ness R.W."/>
            <person name="Keightley P.D."/>
        </authorList>
    </citation>
    <scope>NUCLEOTIDE SEQUENCE</scope>
    <source>
        <strain evidence="2">SAG 7.73</strain>
    </source>
</reference>
<feature type="compositionally biased region" description="Acidic residues" evidence="1">
    <location>
        <begin position="423"/>
        <end position="440"/>
    </location>
</feature>
<protein>
    <submittedName>
        <fullName evidence="2">Uncharacterized protein</fullName>
    </submittedName>
</protein>
<feature type="region of interest" description="Disordered" evidence="1">
    <location>
        <begin position="110"/>
        <end position="137"/>
    </location>
</feature>
<dbReference type="EMBL" id="JAEHOC010000024">
    <property type="protein sequence ID" value="KAG2431528.1"/>
    <property type="molecule type" value="Genomic_DNA"/>
</dbReference>
<proteinExistence type="predicted"/>
<keyword evidence="3" id="KW-1185">Reference proteome</keyword>
<feature type="region of interest" description="Disordered" evidence="1">
    <location>
        <begin position="588"/>
        <end position="643"/>
    </location>
</feature>
<feature type="region of interest" description="Disordered" evidence="1">
    <location>
        <begin position="174"/>
        <end position="232"/>
    </location>
</feature>
<gene>
    <name evidence="2" type="ORF">HXX76_009542</name>
</gene>
<dbReference type="SUPFAM" id="SSF53448">
    <property type="entry name" value="Nucleotide-diphospho-sugar transferases"/>
    <property type="match status" value="2"/>
</dbReference>
<name>A0A835SQV9_CHLIN</name>
<comment type="caution">
    <text evidence="2">The sequence shown here is derived from an EMBL/GenBank/DDBJ whole genome shotgun (WGS) entry which is preliminary data.</text>
</comment>
<feature type="compositionally biased region" description="Pro residues" evidence="1">
    <location>
        <begin position="633"/>
        <end position="643"/>
    </location>
</feature>
<evidence type="ECO:0000313" key="3">
    <source>
        <dbReference type="Proteomes" id="UP000650467"/>
    </source>
</evidence>
<organism evidence="2 3">
    <name type="scientific">Chlamydomonas incerta</name>
    <dbReference type="NCBI Taxonomy" id="51695"/>
    <lineage>
        <taxon>Eukaryota</taxon>
        <taxon>Viridiplantae</taxon>
        <taxon>Chlorophyta</taxon>
        <taxon>core chlorophytes</taxon>
        <taxon>Chlorophyceae</taxon>
        <taxon>CS clade</taxon>
        <taxon>Chlamydomonadales</taxon>
        <taxon>Chlamydomonadaceae</taxon>
        <taxon>Chlamydomonas</taxon>
    </lineage>
</organism>
<feature type="compositionally biased region" description="Low complexity" evidence="1">
    <location>
        <begin position="839"/>
        <end position="858"/>
    </location>
</feature>
<feature type="region of interest" description="Disordered" evidence="1">
    <location>
        <begin position="413"/>
        <end position="521"/>
    </location>
</feature>
<dbReference type="Gene3D" id="3.90.550.10">
    <property type="entry name" value="Spore Coat Polysaccharide Biosynthesis Protein SpsA, Chain A"/>
    <property type="match status" value="2"/>
</dbReference>
<dbReference type="Proteomes" id="UP000650467">
    <property type="component" value="Unassembled WGS sequence"/>
</dbReference>
<dbReference type="OrthoDB" id="546644at2759"/>
<evidence type="ECO:0000256" key="1">
    <source>
        <dbReference type="SAM" id="MobiDB-lite"/>
    </source>
</evidence>
<accession>A0A835SQV9</accession>
<feature type="compositionally biased region" description="Basic residues" evidence="1">
    <location>
        <begin position="865"/>
        <end position="890"/>
    </location>
</feature>
<dbReference type="PANTHER" id="PTHR22916:SF3">
    <property type="entry name" value="UDP-GLCNAC:BETAGAL BETA-1,3-N-ACETYLGLUCOSAMINYLTRANSFERASE-LIKE PROTEIN 1"/>
    <property type="match status" value="1"/>
</dbReference>
<sequence>MLPGSSASKPAAVLPLCYQLNDALSIALDGDLSSLTVLRRHLQLEQFHTRRQLELELLDYEQETGSGDGARDGVVDGDRGASLAQSEARAEELARHDELRRQHAQAAAALSAQLQSKLQQAASPAPPAAAAHSANSTGSAGAADARIAAAALPDLRFLPQCLISRLDPSLFSSPDLPQPQLPTVTPASPQPLASSHLHHLGHAAHQPADTAAKPHAGAGTHGPAGPYPPTETPSRPLVSLMVQYFNRPWMLPVLAAPFRRCSSLHAATTPPNATSFSSGEEEIARTRHLGFGIEMLINVDSRTDAAAVAEFAAGPLGAGGFVVPVYSNNVHEIRSYNRLARLARGKILVMLQDDDVFPEESACMWLSDVVRAFARWPRLGAVGSQRYVFNYHPNSTDWFVHYWDAGAGHVRVRPPPPHLLQEEGQEEGDQGQEQGQEEQGQEQAESQAGREGDATAVGAARRRSSDRRASRRLHAQTLQWQEVRGAAAADAPDQLRDQHQHRQQPEGQQRRLRLQQEQEREREVLEQEARLAAGQPRWRAPAGVSWDDVPAASLHASPSTSSLLQRQRQSRLRRLWLRLHRRSVLQEAAGGGAAAGADAHTDPDPDPEQAGAQDQGPAAPPPPAPLQDGVQPDGPPPYEPPYIPLASYDGRLRMQFVSIIDYAPISVRRSAFLAVGGIDENMSEGGACGVHSDYDLTLRLWMAGWQVAYVEVPGLGKDPAESEGGTHRKGVSGYCWERQWDQAIGYMRARWGQHNRWDPQSYYWFGSNTFEVVAEHVRLLNLQLLQPLAQPPGSYCPFGYGCDLEPRDNITGTPQQVHPPFGELSSWPKHMRVQAPWAPGWAAAQAQAQAAEGQHARAGGQGHARGPHTQRRSSRLLRRRQRRQQLGHRAHAADAGAGAGAGAGDSSGGVGVQVPGLGRRGADSREA</sequence>
<feature type="region of interest" description="Disordered" evidence="1">
    <location>
        <begin position="839"/>
        <end position="927"/>
    </location>
</feature>
<feature type="compositionally biased region" description="Low complexity" evidence="1">
    <location>
        <begin position="210"/>
        <end position="224"/>
    </location>
</feature>
<dbReference type="GO" id="GO:0016757">
    <property type="term" value="F:glycosyltransferase activity"/>
    <property type="evidence" value="ECO:0007669"/>
    <property type="project" value="UniProtKB-ARBA"/>
</dbReference>